<evidence type="ECO:0008006" key="4">
    <source>
        <dbReference type="Google" id="ProtNLM"/>
    </source>
</evidence>
<comment type="caution">
    <text evidence="2">The sequence shown here is derived from an EMBL/GenBank/DDBJ whole genome shotgun (WGS) entry which is preliminary data.</text>
</comment>
<keyword evidence="3" id="KW-1185">Reference proteome</keyword>
<accession>A0A841BU58</accession>
<feature type="chain" id="PRO_5038780101" description="Alpha-amylase" evidence="1">
    <location>
        <begin position="30"/>
        <end position="574"/>
    </location>
</feature>
<evidence type="ECO:0000313" key="2">
    <source>
        <dbReference type="EMBL" id="MBB5870976.1"/>
    </source>
</evidence>
<proteinExistence type="predicted"/>
<dbReference type="EMBL" id="JACHMN010000002">
    <property type="protein sequence ID" value="MBB5870976.1"/>
    <property type="molecule type" value="Genomic_DNA"/>
</dbReference>
<evidence type="ECO:0000313" key="3">
    <source>
        <dbReference type="Proteomes" id="UP000587527"/>
    </source>
</evidence>
<protein>
    <recommendedName>
        <fullName evidence="4">Alpha-amylase</fullName>
    </recommendedName>
</protein>
<evidence type="ECO:0000256" key="1">
    <source>
        <dbReference type="SAM" id="SignalP"/>
    </source>
</evidence>
<dbReference type="InterPro" id="IPR008969">
    <property type="entry name" value="CarboxyPept-like_regulatory"/>
</dbReference>
<dbReference type="SUPFAM" id="SSF49464">
    <property type="entry name" value="Carboxypeptidase regulatory domain-like"/>
    <property type="match status" value="2"/>
</dbReference>
<dbReference type="Gene3D" id="2.60.40.1120">
    <property type="entry name" value="Carboxypeptidase-like, regulatory domain"/>
    <property type="match status" value="1"/>
</dbReference>
<keyword evidence="1" id="KW-0732">Signal</keyword>
<dbReference type="RefSeq" id="WP_184838727.1">
    <property type="nucleotide sequence ID" value="NZ_JACHMN010000002.1"/>
</dbReference>
<sequence length="574" mass="58463">MHHRLRRRLAAVGSIGMMIGLLTAGSANADAAPALVYGVVTAESGNAPLPGTCVELLTTETTIAGQGCADAVGDYHISIAPGTYRLRTAVNGIVRWHSGTVGTPYYPSAASVILTAGSRRIINVPMWGAVGSFKGRILDSAGTPIADRAITIARAPLTTPVWTIRSDAMGGYDTGGMPAGRYRISTGGGSFERDLVIGAATTEDITVPAPAALNVHLVDRVTGLPVLDGCVTVPGKTCVGSGAVRSFTDLVPGKLTITVGKSPTLFATTQEVTLPAGTTTEVTVPVELGSALQVAISSAADPQSHPFTCSNIPMEGSSGAYCSGSDGLLTIGPLRVPTIRLGLVPAAPFGALWVGPGSGPDVGVGDPAQARVFTLTPGRITAGPPISLQPGKSLHGHLTDRFTGKPVVGCVYLPELSNYGYVQTTCADGEYTISGLGAYRWAFDATGGSAYAPVTSSASPGATDVDLTLQPGGRIEGVVRDGIGRPVDASIGAVSPAGKQLAWMQVNAYMAPFNLGGLPAGPVLLRVTVGATTCWFSNAGQPFQAALGETLRIDPLIMAPDCATTLASSMKAAS</sequence>
<name>A0A841BU58_9ACTN</name>
<gene>
    <name evidence="2" type="ORF">F4553_004355</name>
</gene>
<feature type="signal peptide" evidence="1">
    <location>
        <begin position="1"/>
        <end position="29"/>
    </location>
</feature>
<reference evidence="2 3" key="1">
    <citation type="submission" date="2020-08" db="EMBL/GenBank/DDBJ databases">
        <title>Sequencing the genomes of 1000 actinobacteria strains.</title>
        <authorList>
            <person name="Klenk H.-P."/>
        </authorList>
    </citation>
    <scope>NUCLEOTIDE SEQUENCE [LARGE SCALE GENOMIC DNA]</scope>
    <source>
        <strain evidence="2 3">DSM 45362</strain>
    </source>
</reference>
<organism evidence="2 3">
    <name type="scientific">Allocatelliglobosispora scoriae</name>
    <dbReference type="NCBI Taxonomy" id="643052"/>
    <lineage>
        <taxon>Bacteria</taxon>
        <taxon>Bacillati</taxon>
        <taxon>Actinomycetota</taxon>
        <taxon>Actinomycetes</taxon>
        <taxon>Micromonosporales</taxon>
        <taxon>Micromonosporaceae</taxon>
        <taxon>Allocatelliglobosispora</taxon>
    </lineage>
</organism>
<dbReference type="Proteomes" id="UP000587527">
    <property type="component" value="Unassembled WGS sequence"/>
</dbReference>
<dbReference type="AlphaFoldDB" id="A0A841BU58"/>